<gene>
    <name evidence="10" type="ORF">B0I71DRAFT_129652</name>
    <name evidence="9" type="ORF">YALI1_C09696g</name>
</gene>
<evidence type="ECO:0000256" key="2">
    <source>
        <dbReference type="ARBA" id="ARBA00009190"/>
    </source>
</evidence>
<reference evidence="10 12" key="2">
    <citation type="submission" date="2018-07" db="EMBL/GenBank/DDBJ databases">
        <title>Draft Genome Assemblies for Five Robust Yarrowia lipolytica Strains Exhibiting High Lipid Production and Pentose Sugar Utilization and Sugar Alcohol Secretion from Undetoxified Lignocellulosic Biomass Hydrolysates.</title>
        <authorList>
            <consortium name="DOE Joint Genome Institute"/>
            <person name="Walker C."/>
            <person name="Ryu S."/>
            <person name="Na H."/>
            <person name="Zane M."/>
            <person name="LaButti K."/>
            <person name="Lipzen A."/>
            <person name="Haridas S."/>
            <person name="Barry K."/>
            <person name="Grigoriev I.V."/>
            <person name="Quarterman J."/>
            <person name="Slininger P."/>
            <person name="Dien B."/>
            <person name="Trinh C.T."/>
        </authorList>
    </citation>
    <scope>NUCLEOTIDE SEQUENCE [LARGE SCALE GENOMIC DNA]</scope>
    <source>
        <strain evidence="10 12">YB392</strain>
    </source>
</reference>
<evidence type="ECO:0000313" key="11">
    <source>
        <dbReference type="Proteomes" id="UP000182444"/>
    </source>
</evidence>
<evidence type="ECO:0000256" key="7">
    <source>
        <dbReference type="SAM" id="Phobius"/>
    </source>
</evidence>
<proteinExistence type="inferred from homology"/>
<dbReference type="GO" id="GO:0032472">
    <property type="term" value="P:Golgi calcium ion transport"/>
    <property type="evidence" value="ECO:0007669"/>
    <property type="project" value="TreeGrafter"/>
</dbReference>
<evidence type="ECO:0000256" key="8">
    <source>
        <dbReference type="SAM" id="SignalP"/>
    </source>
</evidence>
<dbReference type="EMBL" id="CP017555">
    <property type="protein sequence ID" value="AOW02469.1"/>
    <property type="molecule type" value="Genomic_DNA"/>
</dbReference>
<evidence type="ECO:0000313" key="9">
    <source>
        <dbReference type="EMBL" id="AOW02469.1"/>
    </source>
</evidence>
<dbReference type="EMBL" id="KZ858967">
    <property type="protein sequence ID" value="RDW27198.1"/>
    <property type="molecule type" value="Genomic_DNA"/>
</dbReference>
<evidence type="ECO:0000313" key="10">
    <source>
        <dbReference type="EMBL" id="RDW27198.1"/>
    </source>
</evidence>
<dbReference type="eggNOG" id="KOG2881">
    <property type="taxonomic scope" value="Eukaryota"/>
</dbReference>
<dbReference type="GeneID" id="2910024"/>
<dbReference type="GO" id="GO:0005384">
    <property type="term" value="F:manganese ion transmembrane transporter activity"/>
    <property type="evidence" value="ECO:0007669"/>
    <property type="project" value="TreeGrafter"/>
</dbReference>
<feature type="compositionally biased region" description="Polar residues" evidence="6">
    <location>
        <begin position="302"/>
        <end position="313"/>
    </location>
</feature>
<evidence type="ECO:0000313" key="12">
    <source>
        <dbReference type="Proteomes" id="UP000256601"/>
    </source>
</evidence>
<dbReference type="KEGG" id="yli:2910024"/>
<feature type="region of interest" description="Disordered" evidence="6">
    <location>
        <begin position="135"/>
        <end position="167"/>
    </location>
</feature>
<feature type="transmembrane region" description="Helical" evidence="7">
    <location>
        <begin position="423"/>
        <end position="440"/>
    </location>
</feature>
<comment type="similarity">
    <text evidence="2">Belongs to the GDT1 family.</text>
</comment>
<sequence>MKLSTITTLVLVTLAGATAANLEENDHAMKTAPKDYAARYGSEVDKGDKFVAQGRPDVEDHEREDDEGSEAAKNAKVKNTNGKPAKPAKTVTDKQPTVINDYDPNNIGQNEAEVDIAKDAAERAKEDRVAAVVGVTESANDATGSKSSSSSSSSGSTTTTKPASSVTDVPVDDDMWHTFVMAFSMIITSEIGDKTFLLAAIMASKHSHFTIFSAAFSSLALMTILSALMGQAFLLFVSPRLVGIAAGVLFLVFGIRLLHEATHMEGVSIKDEMAEVESEIEASEMNEKNRDLEAGTSSSSSGDTTLRRQNSAPGITDDGLGEQGYSFDIRKASKPTIKQSLADISNGFSNLASLVLSPAWVQIFVMTFLAEWGDRSQISTIAMGAGSNFWPVVFGGVIGHACCTSVAIIGGKLLAQRVSIQQITVVGAVAFIIYAILYFWDIYSTWQ</sequence>
<feature type="signal peptide" evidence="8">
    <location>
        <begin position="1"/>
        <end position="19"/>
    </location>
</feature>
<dbReference type="OrthoDB" id="442680at2759"/>
<dbReference type="VEuPathDB" id="FungiDB:YALI1_C09696g"/>
<dbReference type="GO" id="GO:0015085">
    <property type="term" value="F:calcium ion transmembrane transporter activity"/>
    <property type="evidence" value="ECO:0007669"/>
    <property type="project" value="TreeGrafter"/>
</dbReference>
<feature type="compositionally biased region" description="Low complexity" evidence="6">
    <location>
        <begin position="142"/>
        <end position="165"/>
    </location>
</feature>
<dbReference type="PROSITE" id="PS01214">
    <property type="entry name" value="UPF0016"/>
    <property type="match status" value="1"/>
</dbReference>
<dbReference type="Proteomes" id="UP000182444">
    <property type="component" value="Chromosome 1C"/>
</dbReference>
<feature type="transmembrane region" description="Helical" evidence="7">
    <location>
        <begin position="241"/>
        <end position="258"/>
    </location>
</feature>
<dbReference type="GO" id="GO:0032468">
    <property type="term" value="P:Golgi calcium ion homeostasis"/>
    <property type="evidence" value="ECO:0007669"/>
    <property type="project" value="TreeGrafter"/>
</dbReference>
<accession>A0A1D8NA04</accession>
<keyword evidence="4 7" id="KW-1133">Transmembrane helix</keyword>
<dbReference type="PANTHER" id="PTHR12608">
    <property type="entry name" value="TRANSMEMBRANE PROTEIN HTP-1 RELATED"/>
    <property type="match status" value="1"/>
</dbReference>
<evidence type="ECO:0000256" key="6">
    <source>
        <dbReference type="SAM" id="MobiDB-lite"/>
    </source>
</evidence>
<reference evidence="9 11" key="1">
    <citation type="journal article" date="2016" name="PLoS ONE">
        <title>Sequence Assembly of Yarrowia lipolytica Strain W29/CLIB89 Shows Transposable Element Diversity.</title>
        <authorList>
            <person name="Magnan C."/>
            <person name="Yu J."/>
            <person name="Chang I."/>
            <person name="Jahn E."/>
            <person name="Kanomata Y."/>
            <person name="Wu J."/>
            <person name="Zeller M."/>
            <person name="Oakes M."/>
            <person name="Baldi P."/>
            <person name="Sandmeyer S."/>
        </authorList>
    </citation>
    <scope>NUCLEOTIDE SEQUENCE [LARGE SCALE GENOMIC DNA]</scope>
    <source>
        <strain evidence="9">CLIB89</strain>
        <strain evidence="11">CLIB89(W29)</strain>
    </source>
</reference>
<feature type="transmembrane region" description="Helical" evidence="7">
    <location>
        <begin position="348"/>
        <end position="369"/>
    </location>
</feature>
<dbReference type="RefSeq" id="XP_501551.1">
    <property type="nucleotide sequence ID" value="XM_501551.1"/>
</dbReference>
<feature type="transmembrane region" description="Helical" evidence="7">
    <location>
        <begin position="209"/>
        <end position="229"/>
    </location>
</feature>
<dbReference type="VEuPathDB" id="FungiDB:YALI0_C07304g"/>
<feature type="chain" id="PRO_5036017803" evidence="8">
    <location>
        <begin position="20"/>
        <end position="447"/>
    </location>
</feature>
<dbReference type="Proteomes" id="UP000256601">
    <property type="component" value="Unassembled WGS sequence"/>
</dbReference>
<evidence type="ECO:0000256" key="5">
    <source>
        <dbReference type="ARBA" id="ARBA00023136"/>
    </source>
</evidence>
<dbReference type="Pfam" id="PF01169">
    <property type="entry name" value="GDT1"/>
    <property type="match status" value="2"/>
</dbReference>
<evidence type="ECO:0000256" key="1">
    <source>
        <dbReference type="ARBA" id="ARBA00004141"/>
    </source>
</evidence>
<dbReference type="InterPro" id="IPR001727">
    <property type="entry name" value="GDT1-like"/>
</dbReference>
<dbReference type="OMA" id="YWWVTIG"/>
<name>A0A1D8NA04_YARLL</name>
<feature type="region of interest" description="Disordered" evidence="6">
    <location>
        <begin position="278"/>
        <end position="322"/>
    </location>
</feature>
<comment type="subcellular location">
    <subcellularLocation>
        <location evidence="1">Membrane</location>
        <topology evidence="1">Multi-pass membrane protein</topology>
    </subcellularLocation>
</comment>
<dbReference type="PANTHER" id="PTHR12608:SF1">
    <property type="entry name" value="TRANSMEMBRANE PROTEIN 165"/>
    <property type="match status" value="1"/>
</dbReference>
<keyword evidence="8" id="KW-0732">Signal</keyword>
<evidence type="ECO:0000256" key="4">
    <source>
        <dbReference type="ARBA" id="ARBA00022989"/>
    </source>
</evidence>
<dbReference type="AlphaFoldDB" id="A0A1D8NA04"/>
<protein>
    <submittedName>
        <fullName evidence="9">Uncharacterized protein</fullName>
    </submittedName>
</protein>
<dbReference type="GO" id="GO:0005794">
    <property type="term" value="C:Golgi apparatus"/>
    <property type="evidence" value="ECO:0007669"/>
    <property type="project" value="TreeGrafter"/>
</dbReference>
<keyword evidence="3 7" id="KW-0812">Transmembrane</keyword>
<feature type="transmembrane region" description="Helical" evidence="7">
    <location>
        <begin position="389"/>
        <end position="411"/>
    </location>
</feature>
<feature type="region of interest" description="Disordered" evidence="6">
    <location>
        <begin position="47"/>
        <end position="106"/>
    </location>
</feature>
<keyword evidence="5 7" id="KW-0472">Membrane</keyword>
<evidence type="ECO:0000256" key="3">
    <source>
        <dbReference type="ARBA" id="ARBA00022692"/>
    </source>
</evidence>
<dbReference type="GO" id="GO:0000329">
    <property type="term" value="C:fungal-type vacuole membrane"/>
    <property type="evidence" value="ECO:0007669"/>
    <property type="project" value="TreeGrafter"/>
</dbReference>
<dbReference type="InterPro" id="IPR049555">
    <property type="entry name" value="GDT1-like_CS"/>
</dbReference>
<organism evidence="9 11">
    <name type="scientific">Yarrowia lipolytica</name>
    <name type="common">Candida lipolytica</name>
    <dbReference type="NCBI Taxonomy" id="4952"/>
    <lineage>
        <taxon>Eukaryota</taxon>
        <taxon>Fungi</taxon>
        <taxon>Dikarya</taxon>
        <taxon>Ascomycota</taxon>
        <taxon>Saccharomycotina</taxon>
        <taxon>Dipodascomycetes</taxon>
        <taxon>Dipodascales</taxon>
        <taxon>Dipodascales incertae sedis</taxon>
        <taxon>Yarrowia</taxon>
    </lineage>
</organism>